<dbReference type="Pfam" id="PF00480">
    <property type="entry name" value="ROK"/>
    <property type="match status" value="1"/>
</dbReference>
<accession>A0A6N1VJC1</accession>
<evidence type="ECO:0000313" key="2">
    <source>
        <dbReference type="Proteomes" id="UP000509367"/>
    </source>
</evidence>
<dbReference type="InterPro" id="IPR036388">
    <property type="entry name" value="WH-like_DNA-bd_sf"/>
</dbReference>
<dbReference type="Gene3D" id="3.30.420.40">
    <property type="match status" value="2"/>
</dbReference>
<dbReference type="AlphaFoldDB" id="A0A6N1VJC1"/>
<dbReference type="SUPFAM" id="SSF46785">
    <property type="entry name" value="Winged helix' DNA-binding domain"/>
    <property type="match status" value="1"/>
</dbReference>
<dbReference type="PANTHER" id="PTHR18964">
    <property type="entry name" value="ROK (REPRESSOR, ORF, KINASE) FAMILY"/>
    <property type="match status" value="1"/>
</dbReference>
<sequence>MPVSESGGAQLRGTNQSGMRIYNEKLILTLLRRFGAMPKSELTRMTGLSAQTVSVIMRGLENDGLVLRGEPVRGRIGQPSTPMALDPDGVFSIGMKIGRRSAALVLMDFTGAIRMQERVHYRYPLPGRMMEFLREGLEKARGQLDDVQWGRVAGIGIAAPFELWNWPEQLGAPAAEMEAWRDFSFGEEIARFTRLPVFVENDASCACGAENVFGLGREYSDFAYFFVGSFIGGGVVLNGAIFTGRTGNAGAFGTLPIRHHDRKGDQLIDSASIFVLETRLKEAGIDPSPLWLDPDGWDRFEPHLSDWIEMTGESLAIAAVSVCSVIDFEAVLVDGGFPAAVGERIVAAARRSLDTVDWQGIEKPNIQRAEVGANARVLGAASLPLFARYLLSHAINRKEAA</sequence>
<protein>
    <submittedName>
        <fullName evidence="1">ROK family transcriptional regulator</fullName>
    </submittedName>
</protein>
<gene>
    <name evidence="1" type="ORF">HTY61_03265</name>
</gene>
<dbReference type="SUPFAM" id="SSF53067">
    <property type="entry name" value="Actin-like ATPase domain"/>
    <property type="match status" value="1"/>
</dbReference>
<dbReference type="PANTHER" id="PTHR18964:SF169">
    <property type="entry name" value="N-ACETYLMANNOSAMINE KINASE"/>
    <property type="match status" value="1"/>
</dbReference>
<proteinExistence type="predicted"/>
<dbReference type="EMBL" id="CP054836">
    <property type="protein sequence ID" value="QKV20503.1"/>
    <property type="molecule type" value="Genomic_DNA"/>
</dbReference>
<dbReference type="Gene3D" id="1.10.10.10">
    <property type="entry name" value="Winged helix-like DNA-binding domain superfamily/Winged helix DNA-binding domain"/>
    <property type="match status" value="1"/>
</dbReference>
<keyword evidence="2" id="KW-1185">Reference proteome</keyword>
<name>A0A6N1VJC1_9HYPH</name>
<organism evidence="1 2">
    <name type="scientific">Oricola thermophila</name>
    <dbReference type="NCBI Taxonomy" id="2742145"/>
    <lineage>
        <taxon>Bacteria</taxon>
        <taxon>Pseudomonadati</taxon>
        <taxon>Pseudomonadota</taxon>
        <taxon>Alphaproteobacteria</taxon>
        <taxon>Hyphomicrobiales</taxon>
        <taxon>Ahrensiaceae</taxon>
        <taxon>Oricola</taxon>
    </lineage>
</organism>
<dbReference type="InterPro" id="IPR043129">
    <property type="entry name" value="ATPase_NBD"/>
</dbReference>
<dbReference type="KEGG" id="orm:HTY61_03265"/>
<dbReference type="Proteomes" id="UP000509367">
    <property type="component" value="Chromosome"/>
</dbReference>
<dbReference type="InterPro" id="IPR000600">
    <property type="entry name" value="ROK"/>
</dbReference>
<reference evidence="1 2" key="1">
    <citation type="submission" date="2020-06" db="EMBL/GenBank/DDBJ databases">
        <title>Oricola thermophila sp. nov. isolated from a tidal sediments.</title>
        <authorList>
            <person name="Kwon K.K."/>
            <person name="Yang S.-H."/>
            <person name="Park M.-J."/>
        </authorList>
    </citation>
    <scope>NUCLEOTIDE SEQUENCE [LARGE SCALE GENOMIC DNA]</scope>
    <source>
        <strain evidence="1 2">MEBiC13590</strain>
    </source>
</reference>
<dbReference type="InterPro" id="IPR036390">
    <property type="entry name" value="WH_DNA-bd_sf"/>
</dbReference>
<evidence type="ECO:0000313" key="1">
    <source>
        <dbReference type="EMBL" id="QKV20503.1"/>
    </source>
</evidence>